<evidence type="ECO:0000256" key="2">
    <source>
        <dbReference type="ARBA" id="ARBA00004050"/>
    </source>
</evidence>
<sequence length="137" mass="14729">MAQASPSARKRPISPHLMDGARLHWRWGPAMLSSILHRVSGVGATVGIFLLLWWLGALVSGPAAYATFHGLASAWYGKVVLVGVSWAVIAHTITGIRHFVLDIGAGYELGQNNLWATVSTLLGFVLTAAFWAALLLR</sequence>
<dbReference type="PANTHER" id="PTHR10978">
    <property type="entry name" value="SUCCINATE DEHYDROGENASE CYTOCHROME B560 SUBUNIT"/>
    <property type="match status" value="1"/>
</dbReference>
<evidence type="ECO:0000256" key="3">
    <source>
        <dbReference type="ARBA" id="ARBA00004370"/>
    </source>
</evidence>
<evidence type="ECO:0000256" key="1">
    <source>
        <dbReference type="ARBA" id="ARBA00001971"/>
    </source>
</evidence>
<evidence type="ECO:0000256" key="12">
    <source>
        <dbReference type="ARBA" id="ARBA00025912"/>
    </source>
</evidence>
<evidence type="ECO:0000256" key="6">
    <source>
        <dbReference type="ARBA" id="ARBA00022617"/>
    </source>
</evidence>
<keyword evidence="9 13" id="KW-1133">Transmembrane helix</keyword>
<proteinExistence type="inferred from homology"/>
<dbReference type="InterPro" id="IPR034804">
    <property type="entry name" value="SQR/QFR_C/D"/>
</dbReference>
<feature type="transmembrane region" description="Helical" evidence="13">
    <location>
        <begin position="75"/>
        <end position="93"/>
    </location>
</feature>
<dbReference type="Gene3D" id="1.20.1300.10">
    <property type="entry name" value="Fumarate reductase/succinate dehydrogenase, transmembrane subunit"/>
    <property type="match status" value="1"/>
</dbReference>
<keyword evidence="10" id="KW-0408">Iron</keyword>
<evidence type="ECO:0000256" key="10">
    <source>
        <dbReference type="ARBA" id="ARBA00023004"/>
    </source>
</evidence>
<evidence type="ECO:0000256" key="5">
    <source>
        <dbReference type="ARBA" id="ARBA00020076"/>
    </source>
</evidence>
<evidence type="ECO:0000256" key="4">
    <source>
        <dbReference type="ARBA" id="ARBA00007244"/>
    </source>
</evidence>
<evidence type="ECO:0000313" key="14">
    <source>
        <dbReference type="EMBL" id="MEJ5976177.1"/>
    </source>
</evidence>
<keyword evidence="11 13" id="KW-0472">Membrane</keyword>
<keyword evidence="6" id="KW-0349">Heme</keyword>
<comment type="cofactor">
    <cofactor evidence="1">
        <name>heme</name>
        <dbReference type="ChEBI" id="CHEBI:30413"/>
    </cofactor>
</comment>
<dbReference type="SUPFAM" id="SSF81343">
    <property type="entry name" value="Fumarate reductase respiratory complex transmembrane subunits"/>
    <property type="match status" value="1"/>
</dbReference>
<dbReference type="Proteomes" id="UP001361239">
    <property type="component" value="Unassembled WGS sequence"/>
</dbReference>
<evidence type="ECO:0000256" key="9">
    <source>
        <dbReference type="ARBA" id="ARBA00022989"/>
    </source>
</evidence>
<dbReference type="RefSeq" id="WP_339586096.1">
    <property type="nucleotide sequence ID" value="NZ_JBBHJZ010000001.1"/>
</dbReference>
<dbReference type="PIRSF" id="PIRSF000178">
    <property type="entry name" value="SDH_cyt_b560"/>
    <property type="match status" value="1"/>
</dbReference>
<name>A0ABU8RTT8_9SPHN</name>
<evidence type="ECO:0000256" key="11">
    <source>
        <dbReference type="ARBA" id="ARBA00023136"/>
    </source>
</evidence>
<evidence type="ECO:0000256" key="13">
    <source>
        <dbReference type="SAM" id="Phobius"/>
    </source>
</evidence>
<dbReference type="NCBIfam" id="TIGR02970">
    <property type="entry name" value="succ_dehyd_cytB"/>
    <property type="match status" value="1"/>
</dbReference>
<organism evidence="14 15">
    <name type="scientific">Novosphingobium anseongense</name>
    <dbReference type="NCBI Taxonomy" id="3133436"/>
    <lineage>
        <taxon>Bacteria</taxon>
        <taxon>Pseudomonadati</taxon>
        <taxon>Pseudomonadota</taxon>
        <taxon>Alphaproteobacteria</taxon>
        <taxon>Sphingomonadales</taxon>
        <taxon>Sphingomonadaceae</taxon>
        <taxon>Novosphingobium</taxon>
    </lineage>
</organism>
<dbReference type="InterPro" id="IPR014314">
    <property type="entry name" value="Succ_DH_cytb556"/>
</dbReference>
<reference evidence="14 15" key="1">
    <citation type="submission" date="2024-03" db="EMBL/GenBank/DDBJ databases">
        <authorList>
            <person name="Jo J.-H."/>
        </authorList>
    </citation>
    <scope>NUCLEOTIDE SEQUENCE [LARGE SCALE GENOMIC DNA]</scope>
    <source>
        <strain evidence="14 15">PS1R-30</strain>
    </source>
</reference>
<gene>
    <name evidence="14" type="primary">sdhC</name>
    <name evidence="14" type="ORF">WG901_06000</name>
</gene>
<accession>A0ABU8RTT8</accession>
<evidence type="ECO:0000256" key="7">
    <source>
        <dbReference type="ARBA" id="ARBA00022692"/>
    </source>
</evidence>
<comment type="caution">
    <text evidence="14">The sequence shown here is derived from an EMBL/GenBank/DDBJ whole genome shotgun (WGS) entry which is preliminary data.</text>
</comment>
<keyword evidence="7 13" id="KW-0812">Transmembrane</keyword>
<protein>
    <recommendedName>
        <fullName evidence="5">Succinate dehydrogenase cytochrome b556 subunit</fullName>
    </recommendedName>
</protein>
<comment type="subcellular location">
    <subcellularLocation>
        <location evidence="3">Membrane</location>
    </subcellularLocation>
</comment>
<comment type="function">
    <text evidence="2">Membrane-anchoring subunit of succinate dehydrogenase (SDH).</text>
</comment>
<dbReference type="EMBL" id="JBBHJZ010000001">
    <property type="protein sequence ID" value="MEJ5976177.1"/>
    <property type="molecule type" value="Genomic_DNA"/>
</dbReference>
<dbReference type="PANTHER" id="PTHR10978:SF5">
    <property type="entry name" value="SUCCINATE DEHYDROGENASE CYTOCHROME B560 SUBUNIT, MITOCHONDRIAL"/>
    <property type="match status" value="1"/>
</dbReference>
<feature type="transmembrane region" description="Helical" evidence="13">
    <location>
        <begin position="114"/>
        <end position="136"/>
    </location>
</feature>
<dbReference type="Pfam" id="PF01127">
    <property type="entry name" value="Sdh_cyt"/>
    <property type="match status" value="1"/>
</dbReference>
<comment type="similarity">
    <text evidence="4">Belongs to the cytochrome b560 family.</text>
</comment>
<evidence type="ECO:0000313" key="15">
    <source>
        <dbReference type="Proteomes" id="UP001361239"/>
    </source>
</evidence>
<feature type="transmembrane region" description="Helical" evidence="13">
    <location>
        <begin position="35"/>
        <end position="55"/>
    </location>
</feature>
<evidence type="ECO:0000256" key="8">
    <source>
        <dbReference type="ARBA" id="ARBA00022723"/>
    </source>
</evidence>
<dbReference type="InterPro" id="IPR000701">
    <property type="entry name" value="SuccDH_FuR_B_TM-su"/>
</dbReference>
<keyword evidence="8" id="KW-0479">Metal-binding</keyword>
<dbReference type="CDD" id="cd03499">
    <property type="entry name" value="SQR_TypeC_SdhC"/>
    <property type="match status" value="1"/>
</dbReference>
<keyword evidence="15" id="KW-1185">Reference proteome</keyword>
<comment type="subunit">
    <text evidence="12">Part of an enzyme complex containing four subunits: a flavoprotein, an iron-sulfur protein, plus two membrane-anchoring proteins, SdhC and SdhD. The complex can form homotrimers.</text>
</comment>